<feature type="region of interest" description="Disordered" evidence="1">
    <location>
        <begin position="146"/>
        <end position="167"/>
    </location>
</feature>
<keyword evidence="3" id="KW-1185">Reference proteome</keyword>
<feature type="non-terminal residue" evidence="2">
    <location>
        <position position="1"/>
    </location>
</feature>
<feature type="compositionally biased region" description="Low complexity" evidence="1">
    <location>
        <begin position="20"/>
        <end position="33"/>
    </location>
</feature>
<organism evidence="2 3">
    <name type="scientific">Beta vulgaris subsp. vulgaris</name>
    <name type="common">Beet</name>
    <dbReference type="NCBI Taxonomy" id="3555"/>
    <lineage>
        <taxon>Eukaryota</taxon>
        <taxon>Viridiplantae</taxon>
        <taxon>Streptophyta</taxon>
        <taxon>Embryophyta</taxon>
        <taxon>Tracheophyta</taxon>
        <taxon>Spermatophyta</taxon>
        <taxon>Magnoliopsida</taxon>
        <taxon>eudicotyledons</taxon>
        <taxon>Gunneridae</taxon>
        <taxon>Pentapetalae</taxon>
        <taxon>Caryophyllales</taxon>
        <taxon>Chenopodiaceae</taxon>
        <taxon>Betoideae</taxon>
        <taxon>Beta</taxon>
    </lineage>
</organism>
<proteinExistence type="predicted"/>
<dbReference type="Proteomes" id="UP000035740">
    <property type="component" value="Unassembled WGS sequence"/>
</dbReference>
<dbReference type="EMBL" id="KQ095826">
    <property type="protein sequence ID" value="KMS94132.1"/>
    <property type="molecule type" value="Genomic_DNA"/>
</dbReference>
<feature type="region of interest" description="Disordered" evidence="1">
    <location>
        <begin position="1"/>
        <end position="53"/>
    </location>
</feature>
<dbReference type="Gramene" id="KMS94132">
    <property type="protein sequence ID" value="KMS94132"/>
    <property type="gene ID" value="BVRB_024480"/>
</dbReference>
<evidence type="ECO:0000313" key="2">
    <source>
        <dbReference type="EMBL" id="KMS94132.1"/>
    </source>
</evidence>
<evidence type="ECO:0000256" key="1">
    <source>
        <dbReference type="SAM" id="MobiDB-lite"/>
    </source>
</evidence>
<dbReference type="AlphaFoldDB" id="A0A0J8B2Q9"/>
<accession>A0A0J8B2Q9</accession>
<evidence type="ECO:0000313" key="3">
    <source>
        <dbReference type="Proteomes" id="UP000035740"/>
    </source>
</evidence>
<reference evidence="2 3" key="1">
    <citation type="journal article" date="2014" name="Nature">
        <title>The genome of the recently domesticated crop plant sugar beet (Beta vulgaris).</title>
        <authorList>
            <person name="Dohm J.C."/>
            <person name="Minoche A.E."/>
            <person name="Holtgrawe D."/>
            <person name="Capella-Gutierrez S."/>
            <person name="Zakrzewski F."/>
            <person name="Tafer H."/>
            <person name="Rupp O."/>
            <person name="Sorensen T.R."/>
            <person name="Stracke R."/>
            <person name="Reinhardt R."/>
            <person name="Goesmann A."/>
            <person name="Kraft T."/>
            <person name="Schulz B."/>
            <person name="Stadler P.F."/>
            <person name="Schmidt T."/>
            <person name="Gabaldon T."/>
            <person name="Lehrach H."/>
            <person name="Weisshaar B."/>
            <person name="Himmelbauer H."/>
        </authorList>
    </citation>
    <scope>NUCLEOTIDE SEQUENCE [LARGE SCALE GENOMIC DNA]</scope>
    <source>
        <tissue evidence="2">Taproot</tissue>
    </source>
</reference>
<name>A0A0J8B2Q9_BETVV</name>
<sequence length="167" mass="18544">RYKIKPKSATPRKPGRTRPRPSTSASKKTSSSPTRRRIKSAMDQSKFAENSSINTRLSNRTSIDVIRSLFEAPEQLSGVPSRLHNAKGPDTTITNHRMVVDISLDDDGGYWSDGPTISKQTHSTPKFTLRSLPWTPRPQSRGLMALAVNDSRSLRHAKPTSKTPVPK</sequence>
<protein>
    <submittedName>
        <fullName evidence="2">Uncharacterized protein</fullName>
    </submittedName>
</protein>
<gene>
    <name evidence="2" type="ORF">BVRB_024480</name>
</gene>